<dbReference type="OrthoDB" id="1493636at2"/>
<evidence type="ECO:0000313" key="6">
    <source>
        <dbReference type="Proteomes" id="UP000298471"/>
    </source>
</evidence>
<dbReference type="Proteomes" id="UP000298471">
    <property type="component" value="Unassembled WGS sequence"/>
</dbReference>
<comment type="caution">
    <text evidence="5">The sequence shown here is derived from an EMBL/GenBank/DDBJ whole genome shotgun (WGS) entry which is preliminary data.</text>
</comment>
<dbReference type="PANTHER" id="PTHR30349:SF41">
    <property type="entry name" value="INTEGRASE_RECOMBINASE PROTEIN MJ0367-RELATED"/>
    <property type="match status" value="1"/>
</dbReference>
<dbReference type="InterPro" id="IPR013762">
    <property type="entry name" value="Integrase-like_cat_sf"/>
</dbReference>
<dbReference type="InterPro" id="IPR025269">
    <property type="entry name" value="SAM-like_dom"/>
</dbReference>
<dbReference type="Pfam" id="PF00589">
    <property type="entry name" value="Phage_integrase"/>
    <property type="match status" value="1"/>
</dbReference>
<dbReference type="Gene3D" id="1.10.443.10">
    <property type="entry name" value="Intergrase catalytic core"/>
    <property type="match status" value="1"/>
</dbReference>
<sequence length="450" mass="52088">MKITRQLRKDLLNQTGFAPIQVTICWQGNRLRISSGQLCRPEFWDEAESKVLPKKGSHYNHINPVLNSISEAAEQALYTAEQERRRLDKAELDGILKNLLQPAPSVQAFVAPAAEPDIDESRPQFFQLMDQWIQAYEKKLNPNTYRKIAKSTLDGLGATRSRFEGYAQARQVELSLQEMTNDFYADFRAYMLDELDQEINTFGKHISRLKTFLAWCEEEQELDVNKKYRKFQSPSQYVGVDALTEHELRRLIKIDFTSEQVKEQLLKIHEQHYSTMHSPELQRYQAWAAHVELARDKFLECAYTGLRISDAEQLAWQHVKGQMIHIKAGKNQHECYIPFYDDDLFHMVELAGKYEGRAPGDLLLPTCYRVNEFLKFVQQLAGLTRLPLTTKLGRKTFVTLKLYQGVPSRLVMQSTGHTTESSFNHYVGVDTMKLLQEYARRSPGMQRSVA</sequence>
<organism evidence="5 6">
    <name type="scientific">Hymenobacter metallicola</name>
    <dbReference type="NCBI Taxonomy" id="2563114"/>
    <lineage>
        <taxon>Bacteria</taxon>
        <taxon>Pseudomonadati</taxon>
        <taxon>Bacteroidota</taxon>
        <taxon>Cytophagia</taxon>
        <taxon>Cytophagales</taxon>
        <taxon>Hymenobacteraceae</taxon>
        <taxon>Hymenobacter</taxon>
    </lineage>
</organism>
<protein>
    <recommendedName>
        <fullName evidence="4">Tyr recombinase domain-containing protein</fullName>
    </recommendedName>
</protein>
<dbReference type="Pfam" id="PF13102">
    <property type="entry name" value="Phage_int_SAM_5"/>
    <property type="match status" value="1"/>
</dbReference>
<dbReference type="GO" id="GO:0006310">
    <property type="term" value="P:DNA recombination"/>
    <property type="evidence" value="ECO:0007669"/>
    <property type="project" value="UniProtKB-KW"/>
</dbReference>
<evidence type="ECO:0000259" key="4">
    <source>
        <dbReference type="PROSITE" id="PS51898"/>
    </source>
</evidence>
<gene>
    <name evidence="5" type="ORF">E5K02_10975</name>
</gene>
<dbReference type="InterPro" id="IPR002104">
    <property type="entry name" value="Integrase_catalytic"/>
</dbReference>
<evidence type="ECO:0000256" key="1">
    <source>
        <dbReference type="ARBA" id="ARBA00008857"/>
    </source>
</evidence>
<proteinExistence type="inferred from homology"/>
<reference evidence="5 6" key="1">
    <citation type="submission" date="2019-04" db="EMBL/GenBank/DDBJ databases">
        <authorList>
            <person name="Feng G."/>
            <person name="Zhang J."/>
            <person name="Zhu H."/>
        </authorList>
    </citation>
    <scope>NUCLEOTIDE SEQUENCE [LARGE SCALE GENOMIC DNA]</scope>
    <source>
        <strain evidence="5 6">9PBR-1</strain>
    </source>
</reference>
<dbReference type="Pfam" id="PF17293">
    <property type="entry name" value="Arm-DNA-bind_5"/>
    <property type="match status" value="1"/>
</dbReference>
<dbReference type="Gene3D" id="1.10.150.130">
    <property type="match status" value="1"/>
</dbReference>
<dbReference type="InterPro" id="IPR010998">
    <property type="entry name" value="Integrase_recombinase_N"/>
</dbReference>
<dbReference type="AlphaFoldDB" id="A0A4Z0QE10"/>
<keyword evidence="6" id="KW-1185">Reference proteome</keyword>
<dbReference type="InterPro" id="IPR011010">
    <property type="entry name" value="DNA_brk_join_enz"/>
</dbReference>
<keyword evidence="3" id="KW-0233">DNA recombination</keyword>
<name>A0A4Z0QE10_9BACT</name>
<dbReference type="PANTHER" id="PTHR30349">
    <property type="entry name" value="PHAGE INTEGRASE-RELATED"/>
    <property type="match status" value="1"/>
</dbReference>
<evidence type="ECO:0000313" key="5">
    <source>
        <dbReference type="EMBL" id="TGE26922.1"/>
    </source>
</evidence>
<feature type="domain" description="Tyr recombinase" evidence="4">
    <location>
        <begin position="274"/>
        <end position="439"/>
    </location>
</feature>
<comment type="similarity">
    <text evidence="1">Belongs to the 'phage' integrase family.</text>
</comment>
<dbReference type="GO" id="GO:0015074">
    <property type="term" value="P:DNA integration"/>
    <property type="evidence" value="ECO:0007669"/>
    <property type="project" value="InterPro"/>
</dbReference>
<dbReference type="PROSITE" id="PS51898">
    <property type="entry name" value="TYR_RECOMBINASE"/>
    <property type="match status" value="1"/>
</dbReference>
<dbReference type="InterPro" id="IPR050090">
    <property type="entry name" value="Tyrosine_recombinase_XerCD"/>
</dbReference>
<dbReference type="RefSeq" id="WP_135394851.1">
    <property type="nucleotide sequence ID" value="NZ_SRMB01000002.1"/>
</dbReference>
<evidence type="ECO:0000256" key="2">
    <source>
        <dbReference type="ARBA" id="ARBA00023125"/>
    </source>
</evidence>
<evidence type="ECO:0000256" key="3">
    <source>
        <dbReference type="ARBA" id="ARBA00023172"/>
    </source>
</evidence>
<dbReference type="InterPro" id="IPR035386">
    <property type="entry name" value="Arm-DNA-bind_5"/>
</dbReference>
<dbReference type="GO" id="GO:0003677">
    <property type="term" value="F:DNA binding"/>
    <property type="evidence" value="ECO:0007669"/>
    <property type="project" value="UniProtKB-KW"/>
</dbReference>
<accession>A0A4Z0QE10</accession>
<dbReference type="SUPFAM" id="SSF56349">
    <property type="entry name" value="DNA breaking-rejoining enzymes"/>
    <property type="match status" value="1"/>
</dbReference>
<dbReference type="EMBL" id="SRMB01000002">
    <property type="protein sequence ID" value="TGE26922.1"/>
    <property type="molecule type" value="Genomic_DNA"/>
</dbReference>
<keyword evidence="2" id="KW-0238">DNA-binding</keyword>